<organism evidence="4 5">
    <name type="scientific">Rhodoferax saidenbachensis</name>
    <dbReference type="NCBI Taxonomy" id="1484693"/>
    <lineage>
        <taxon>Bacteria</taxon>
        <taxon>Pseudomonadati</taxon>
        <taxon>Pseudomonadota</taxon>
        <taxon>Betaproteobacteria</taxon>
        <taxon>Burkholderiales</taxon>
        <taxon>Comamonadaceae</taxon>
        <taxon>Rhodoferax</taxon>
    </lineage>
</organism>
<dbReference type="InterPro" id="IPR001638">
    <property type="entry name" value="Solute-binding_3/MltF_N"/>
</dbReference>
<gene>
    <name evidence="4" type="ORF">RS694_16610</name>
</gene>
<dbReference type="SUPFAM" id="SSF53850">
    <property type="entry name" value="Periplasmic binding protein-like II"/>
    <property type="match status" value="1"/>
</dbReference>
<dbReference type="STRING" id="1484693.RS694_16610"/>
<evidence type="ECO:0000256" key="2">
    <source>
        <dbReference type="SAM" id="SignalP"/>
    </source>
</evidence>
<dbReference type="KEGG" id="rsb:RS694_16610"/>
<evidence type="ECO:0000313" key="4">
    <source>
        <dbReference type="EMBL" id="APW43995.1"/>
    </source>
</evidence>
<dbReference type="Proteomes" id="UP000186110">
    <property type="component" value="Chromosome"/>
</dbReference>
<feature type="signal peptide" evidence="2">
    <location>
        <begin position="1"/>
        <end position="19"/>
    </location>
</feature>
<dbReference type="PANTHER" id="PTHR35936:SF25">
    <property type="entry name" value="ABC TRANSPORTER SUBSTRATE-BINDING PROTEIN"/>
    <property type="match status" value="1"/>
</dbReference>
<sequence length="251" mass="27822">MKKILSALLGLSLASAAWSVDLTIFGGDSSHPKMYLQDGKNRGILVDILQYADQELREDTLRIELFPWARAYRYASSGTGGIVGLSWTQERSALFDYSDPVYVDDVVIVVRKDKQFNFKDLSDLQSKRVGLGRGGSYGEAFEKAREAGLFVVDGDGGAIERVNKLVLGRLDCALFNAGKAGFEELLRSNKALEKLRDTLVVLPVPLRSDPNFLAFPKSMQMKPWLAEFNQIIKRGYARGDIPKIIAQNLGS</sequence>
<feature type="domain" description="Solute-binding protein family 3/N-terminal" evidence="3">
    <location>
        <begin position="21"/>
        <end position="251"/>
    </location>
</feature>
<dbReference type="RefSeq" id="WP_029708443.1">
    <property type="nucleotide sequence ID" value="NZ_CP019239.1"/>
</dbReference>
<feature type="chain" id="PRO_5010381740" description="Solute-binding protein family 3/N-terminal domain-containing protein" evidence="2">
    <location>
        <begin position="20"/>
        <end position="251"/>
    </location>
</feature>
<dbReference type="AlphaFoldDB" id="A0A1P8KDD4"/>
<dbReference type="Gene3D" id="3.40.190.10">
    <property type="entry name" value="Periplasmic binding protein-like II"/>
    <property type="match status" value="2"/>
</dbReference>
<keyword evidence="5" id="KW-1185">Reference proteome</keyword>
<dbReference type="eggNOG" id="COG0834">
    <property type="taxonomic scope" value="Bacteria"/>
</dbReference>
<dbReference type="SMART" id="SM00062">
    <property type="entry name" value="PBPb"/>
    <property type="match status" value="1"/>
</dbReference>
<evidence type="ECO:0000313" key="5">
    <source>
        <dbReference type="Proteomes" id="UP000186110"/>
    </source>
</evidence>
<accession>A0A1P8KDD4</accession>
<dbReference type="EMBL" id="CP019239">
    <property type="protein sequence ID" value="APW43995.1"/>
    <property type="molecule type" value="Genomic_DNA"/>
</dbReference>
<dbReference type="PANTHER" id="PTHR35936">
    <property type="entry name" value="MEMBRANE-BOUND LYTIC MUREIN TRANSGLYCOSYLASE F"/>
    <property type="match status" value="1"/>
</dbReference>
<name>A0A1P8KDD4_9BURK</name>
<proteinExistence type="predicted"/>
<reference evidence="4 5" key="1">
    <citation type="submission" date="2017-01" db="EMBL/GenBank/DDBJ databases">
        <authorList>
            <person name="Mah S.A."/>
            <person name="Swanson W.J."/>
            <person name="Moy G.W."/>
            <person name="Vacquier V.D."/>
        </authorList>
    </citation>
    <scope>NUCLEOTIDE SEQUENCE [LARGE SCALE GENOMIC DNA]</scope>
    <source>
        <strain evidence="4 5">DSM 22694</strain>
    </source>
</reference>
<dbReference type="Pfam" id="PF00497">
    <property type="entry name" value="SBP_bac_3"/>
    <property type="match status" value="1"/>
</dbReference>
<evidence type="ECO:0000259" key="3">
    <source>
        <dbReference type="SMART" id="SM00062"/>
    </source>
</evidence>
<keyword evidence="1 2" id="KW-0732">Signal</keyword>
<evidence type="ECO:0000256" key="1">
    <source>
        <dbReference type="ARBA" id="ARBA00022729"/>
    </source>
</evidence>
<protein>
    <recommendedName>
        <fullName evidence="3">Solute-binding protein family 3/N-terminal domain-containing protein</fullName>
    </recommendedName>
</protein>